<keyword evidence="4" id="KW-1185">Reference proteome</keyword>
<sequence>MAAIETNTKSSLHIRSNSLPSAPHPFTSQFEEHLHRLKDSEAALSSTSPSINYKLNALQDLHASPIANHRASLDGSLRILDICCTIQDCLLQQKESMHELESAIRRRRDDTEAGLTIASGKYLASRKQVKKAIRKALGNLKGFKIVGSSNKEHDSCDKLIPYL</sequence>
<evidence type="ECO:0000256" key="1">
    <source>
        <dbReference type="SAM" id="MobiDB-lite"/>
    </source>
</evidence>
<evidence type="ECO:0000313" key="3">
    <source>
        <dbReference type="EnsemblPlants" id="KRH29425"/>
    </source>
</evidence>
<reference evidence="3" key="2">
    <citation type="submission" date="2018-02" db="UniProtKB">
        <authorList>
            <consortium name="EnsemblPlants"/>
        </authorList>
    </citation>
    <scope>IDENTIFICATION</scope>
    <source>
        <strain evidence="3">Williams 82</strain>
    </source>
</reference>
<dbReference type="EnsemblPlants" id="KRH29425">
    <property type="protein sequence ID" value="KRH29425"/>
    <property type="gene ID" value="GLYMA_11G115600"/>
</dbReference>
<dbReference type="GO" id="GO:0048364">
    <property type="term" value="P:root development"/>
    <property type="evidence" value="ECO:0007669"/>
    <property type="project" value="InterPro"/>
</dbReference>
<dbReference type="PANTHER" id="PTHR33070:SF129">
    <property type="entry name" value="DUF241 DOMAIN PROTEIN"/>
    <property type="match status" value="1"/>
</dbReference>
<reference evidence="2 3" key="1">
    <citation type="journal article" date="2010" name="Nature">
        <title>Genome sequence of the palaeopolyploid soybean.</title>
        <authorList>
            <person name="Schmutz J."/>
            <person name="Cannon S.B."/>
            <person name="Schlueter J."/>
            <person name="Ma J."/>
            <person name="Mitros T."/>
            <person name="Nelson W."/>
            <person name="Hyten D.L."/>
            <person name="Song Q."/>
            <person name="Thelen J.J."/>
            <person name="Cheng J."/>
            <person name="Xu D."/>
            <person name="Hellsten U."/>
            <person name="May G.D."/>
            <person name="Yu Y."/>
            <person name="Sakurai T."/>
            <person name="Umezawa T."/>
            <person name="Bhattacharyya M.K."/>
            <person name="Sandhu D."/>
            <person name="Valliyodan B."/>
            <person name="Lindquist E."/>
            <person name="Peto M."/>
            <person name="Grant D."/>
            <person name="Shu S."/>
            <person name="Goodstein D."/>
            <person name="Barry K."/>
            <person name="Futrell-Griggs M."/>
            <person name="Abernathy B."/>
            <person name="Du J."/>
            <person name="Tian Z."/>
            <person name="Zhu L."/>
            <person name="Gill N."/>
            <person name="Joshi T."/>
            <person name="Libault M."/>
            <person name="Sethuraman A."/>
            <person name="Zhang X.-C."/>
            <person name="Shinozaki K."/>
            <person name="Nguyen H.T."/>
            <person name="Wing R.A."/>
            <person name="Cregan P."/>
            <person name="Specht J."/>
            <person name="Grimwood J."/>
            <person name="Rokhsar D."/>
            <person name="Stacey G."/>
            <person name="Shoemaker R.C."/>
            <person name="Jackson S.A."/>
        </authorList>
    </citation>
    <scope>NUCLEOTIDE SEQUENCE [LARGE SCALE GENOMIC DNA]</scope>
    <source>
        <strain evidence="3">cv. Williams 82</strain>
        <tissue evidence="2">Callus</tissue>
    </source>
</reference>
<dbReference type="InterPro" id="IPR004320">
    <property type="entry name" value="BPS1_pln"/>
</dbReference>
<dbReference type="AlphaFoldDB" id="A0A0R0HFP9"/>
<dbReference type="Proteomes" id="UP000008827">
    <property type="component" value="Chromosome 11"/>
</dbReference>
<dbReference type="Pfam" id="PF03087">
    <property type="entry name" value="BPS1"/>
    <property type="match status" value="1"/>
</dbReference>
<dbReference type="PANTHER" id="PTHR33070">
    <property type="entry name" value="OS06G0725500 PROTEIN"/>
    <property type="match status" value="1"/>
</dbReference>
<evidence type="ECO:0000313" key="2">
    <source>
        <dbReference type="EMBL" id="KRH29425.1"/>
    </source>
</evidence>
<gene>
    <name evidence="2" type="ORF">GLYMA_11G115600</name>
</gene>
<dbReference type="EMBL" id="CM000844">
    <property type="protein sequence ID" value="KRH29425.1"/>
    <property type="molecule type" value="Genomic_DNA"/>
</dbReference>
<dbReference type="GO" id="GO:0048367">
    <property type="term" value="P:shoot system development"/>
    <property type="evidence" value="ECO:0007669"/>
    <property type="project" value="InterPro"/>
</dbReference>
<name>A0A0R0HFP9_SOYBN</name>
<accession>A0A0R0HFP9</accession>
<dbReference type="SMR" id="A0A0R0HFP9"/>
<organism evidence="2">
    <name type="scientific">Glycine max</name>
    <name type="common">Soybean</name>
    <name type="synonym">Glycine hispida</name>
    <dbReference type="NCBI Taxonomy" id="3847"/>
    <lineage>
        <taxon>Eukaryota</taxon>
        <taxon>Viridiplantae</taxon>
        <taxon>Streptophyta</taxon>
        <taxon>Embryophyta</taxon>
        <taxon>Tracheophyta</taxon>
        <taxon>Spermatophyta</taxon>
        <taxon>Magnoliopsida</taxon>
        <taxon>eudicotyledons</taxon>
        <taxon>Gunneridae</taxon>
        <taxon>Pentapetalae</taxon>
        <taxon>rosids</taxon>
        <taxon>fabids</taxon>
        <taxon>Fabales</taxon>
        <taxon>Fabaceae</taxon>
        <taxon>Papilionoideae</taxon>
        <taxon>50 kb inversion clade</taxon>
        <taxon>NPAAA clade</taxon>
        <taxon>indigoferoid/millettioid clade</taxon>
        <taxon>Phaseoleae</taxon>
        <taxon>Glycine</taxon>
        <taxon>Glycine subgen. Soja</taxon>
    </lineage>
</organism>
<evidence type="ECO:0000313" key="4">
    <source>
        <dbReference type="Proteomes" id="UP000008827"/>
    </source>
</evidence>
<feature type="region of interest" description="Disordered" evidence="1">
    <location>
        <begin position="1"/>
        <end position="26"/>
    </location>
</feature>
<dbReference type="InParanoid" id="A0A0R0HFP9"/>
<dbReference type="OrthoDB" id="1701699at2759"/>
<reference evidence="2" key="3">
    <citation type="submission" date="2018-07" db="EMBL/GenBank/DDBJ databases">
        <title>WGS assembly of Glycine max.</title>
        <authorList>
            <person name="Schmutz J."/>
            <person name="Cannon S."/>
            <person name="Schlueter J."/>
            <person name="Ma J."/>
            <person name="Mitros T."/>
            <person name="Nelson W."/>
            <person name="Hyten D."/>
            <person name="Song Q."/>
            <person name="Thelen J."/>
            <person name="Cheng J."/>
            <person name="Xu D."/>
            <person name="Hellsten U."/>
            <person name="May G."/>
            <person name="Yu Y."/>
            <person name="Sakurai T."/>
            <person name="Umezawa T."/>
            <person name="Bhattacharyya M."/>
            <person name="Sandhu D."/>
            <person name="Valliyodan B."/>
            <person name="Lindquist E."/>
            <person name="Peto M."/>
            <person name="Grant D."/>
            <person name="Shu S."/>
            <person name="Goodstein D."/>
            <person name="Barry K."/>
            <person name="Futrell-Griggs M."/>
            <person name="Abernathy B."/>
            <person name="Du J."/>
            <person name="Tian Z."/>
            <person name="Zhu L."/>
            <person name="Gill N."/>
            <person name="Joshi T."/>
            <person name="Libault M."/>
            <person name="Sethuraman A."/>
            <person name="Zhang X."/>
            <person name="Shinozaki K."/>
            <person name="Nguyen H."/>
            <person name="Wing R."/>
            <person name="Cregan P."/>
            <person name="Specht J."/>
            <person name="Grimwood J."/>
            <person name="Rokhsar D."/>
            <person name="Stacey G."/>
            <person name="Shoemaker R."/>
            <person name="Jackson S."/>
        </authorList>
    </citation>
    <scope>NUCLEOTIDE SEQUENCE</scope>
    <source>
        <tissue evidence="2">Callus</tissue>
    </source>
</reference>
<feature type="compositionally biased region" description="Polar residues" evidence="1">
    <location>
        <begin position="1"/>
        <end position="20"/>
    </location>
</feature>
<dbReference type="OMA" id="QKESMHE"/>
<protein>
    <submittedName>
        <fullName evidence="2 3">Uncharacterized protein</fullName>
    </submittedName>
</protein>
<dbReference type="Gramene" id="KRH29425">
    <property type="protein sequence ID" value="KRH29425"/>
    <property type="gene ID" value="GLYMA_11G115600"/>
</dbReference>
<proteinExistence type="predicted"/>